<dbReference type="InterPro" id="IPR000719">
    <property type="entry name" value="Prot_kinase_dom"/>
</dbReference>
<sequence length="697" mass="78905">MLCPSLYHEETACSHVRSEGDSSELHTSPQSHAILIKSHSISEQTTPFESTHDNLASVNPLLSPICLSRPCLRLETGLTSAISTTTTFEAVMSPRFLQNGKRFLADQLQQRVSVASGLFETWKQRFFRLRDHGLICFKSNTSPIILYEIHFTVHSSLEISGDIMSTAPVKFKKRSFVLHDVDIVGHALQDFNTKACTSVVLQANNYPLWLRWVTALQAKMEARKITLQLLNDSKGVMETHSATIASAKADIVASSLCFSRTTDSKPFDSYQSKYILLEEIGEGSFSVVHRAINQVNAHMCAVKCCRYSKMLSQEIAILRALPPNSHIIGLDGVYHLKGEEMFYLIMDYMKNGDLCDYLIKKQRLFEQETREIMRQLLDGVAFLHENCILHRDLKPENILLHDFMVKIGDFGLAVQLPYSKAMLTRSCGTLEYAAPEILTGQPYGFASDVFSVGVIMYVLLFGSFPFSIESATALQRSENFTHAQDPRDMSCLSSSNVIWRQVSPHAQDILKKMLQTDVEKRGTAKELLQHSWFVADQIKSTDQIYEISRQKECEALGFMELMRLGIHVLKYSRKSKNKSHRTVLSIDFATNCIFWTPRPYAYTTRDHARSLSVGHEGLSSKRHKQRSIKLLDIKSVNMDGVIDAGQKAMRSDQGSSFRVNFVLSTGILTFQTYTQSQQSFLVNYIQAYIKSNREVCR</sequence>
<dbReference type="InterPro" id="IPR001849">
    <property type="entry name" value="PH_domain"/>
</dbReference>
<dbReference type="InterPro" id="IPR011009">
    <property type="entry name" value="Kinase-like_dom_sf"/>
</dbReference>
<keyword evidence="7" id="KW-1185">Reference proteome</keyword>
<dbReference type="GO" id="GO:0004672">
    <property type="term" value="F:protein kinase activity"/>
    <property type="evidence" value="ECO:0007669"/>
    <property type="project" value="InterPro"/>
</dbReference>
<feature type="domain" description="Protein kinase" evidence="5">
    <location>
        <begin position="274"/>
        <end position="533"/>
    </location>
</feature>
<evidence type="ECO:0000313" key="7">
    <source>
        <dbReference type="Proteomes" id="UP000053237"/>
    </source>
</evidence>
<protein>
    <recommendedName>
        <fullName evidence="8">Protein kinase domain-containing protein</fullName>
    </recommendedName>
</protein>
<dbReference type="SMART" id="SM00220">
    <property type="entry name" value="S_TKc"/>
    <property type="match status" value="1"/>
</dbReference>
<dbReference type="PROSITE" id="PS50003">
    <property type="entry name" value="PH_DOMAIN"/>
    <property type="match status" value="1"/>
</dbReference>
<dbReference type="AlphaFoldDB" id="A0A024GFY7"/>
<dbReference type="PROSITE" id="PS00108">
    <property type="entry name" value="PROTEIN_KINASE_ST"/>
    <property type="match status" value="1"/>
</dbReference>
<dbReference type="PROSITE" id="PS50011">
    <property type="entry name" value="PROTEIN_KINASE_DOM"/>
    <property type="match status" value="1"/>
</dbReference>
<evidence type="ECO:0000256" key="2">
    <source>
        <dbReference type="ARBA" id="ARBA00022840"/>
    </source>
</evidence>
<dbReference type="STRING" id="65357.A0A024GFY7"/>
<dbReference type="OrthoDB" id="541276at2759"/>
<dbReference type="FunFam" id="1.10.510.10:FF:000571">
    <property type="entry name" value="Maternal embryonic leucine zipper kinase"/>
    <property type="match status" value="1"/>
</dbReference>
<feature type="binding site" evidence="3">
    <location>
        <position position="303"/>
    </location>
    <ligand>
        <name>ATP</name>
        <dbReference type="ChEBI" id="CHEBI:30616"/>
    </ligand>
</feature>
<dbReference type="InterPro" id="IPR011993">
    <property type="entry name" value="PH-like_dom_sf"/>
</dbReference>
<reference evidence="6 7" key="1">
    <citation type="submission" date="2012-05" db="EMBL/GenBank/DDBJ databases">
        <title>Recombination and specialization in a pathogen metapopulation.</title>
        <authorList>
            <person name="Gardiner A."/>
            <person name="Kemen E."/>
            <person name="Schultz-Larsen T."/>
            <person name="MacLean D."/>
            <person name="Van Oosterhout C."/>
            <person name="Jones J.D.G."/>
        </authorList>
    </citation>
    <scope>NUCLEOTIDE SEQUENCE [LARGE SCALE GENOMIC DNA]</scope>
    <source>
        <strain evidence="6 7">Ac Nc2</strain>
    </source>
</reference>
<evidence type="ECO:0000256" key="1">
    <source>
        <dbReference type="ARBA" id="ARBA00022741"/>
    </source>
</evidence>
<dbReference type="InterPro" id="IPR008271">
    <property type="entry name" value="Ser/Thr_kinase_AS"/>
</dbReference>
<dbReference type="Proteomes" id="UP000053237">
    <property type="component" value="Unassembled WGS sequence"/>
</dbReference>
<dbReference type="SUPFAM" id="SSF56112">
    <property type="entry name" value="Protein kinase-like (PK-like)"/>
    <property type="match status" value="1"/>
</dbReference>
<keyword evidence="2 3" id="KW-0067">ATP-binding</keyword>
<dbReference type="SUPFAM" id="SSF50729">
    <property type="entry name" value="PH domain-like"/>
    <property type="match status" value="1"/>
</dbReference>
<dbReference type="Pfam" id="PF00069">
    <property type="entry name" value="Pkinase"/>
    <property type="match status" value="1"/>
</dbReference>
<comment type="caution">
    <text evidence="6">The sequence shown here is derived from an EMBL/GenBank/DDBJ whole genome shotgun (WGS) entry which is preliminary data.</text>
</comment>
<proteinExistence type="predicted"/>
<evidence type="ECO:0008006" key="8">
    <source>
        <dbReference type="Google" id="ProtNLM"/>
    </source>
</evidence>
<organism evidence="6 7">
    <name type="scientific">Albugo candida</name>
    <dbReference type="NCBI Taxonomy" id="65357"/>
    <lineage>
        <taxon>Eukaryota</taxon>
        <taxon>Sar</taxon>
        <taxon>Stramenopiles</taxon>
        <taxon>Oomycota</taxon>
        <taxon>Peronosporomycetes</taxon>
        <taxon>Albuginales</taxon>
        <taxon>Albuginaceae</taxon>
        <taxon>Albugo</taxon>
    </lineage>
</organism>
<dbReference type="Gene3D" id="1.10.510.10">
    <property type="entry name" value="Transferase(Phosphotransferase) domain 1"/>
    <property type="match status" value="1"/>
</dbReference>
<dbReference type="InterPro" id="IPR017441">
    <property type="entry name" value="Protein_kinase_ATP_BS"/>
</dbReference>
<feature type="domain" description="PH" evidence="4">
    <location>
        <begin position="95"/>
        <end position="221"/>
    </location>
</feature>
<keyword evidence="1 3" id="KW-0547">Nucleotide-binding</keyword>
<dbReference type="EMBL" id="CAIX01000094">
    <property type="protein sequence ID" value="CCI45260.1"/>
    <property type="molecule type" value="Genomic_DNA"/>
</dbReference>
<dbReference type="SMART" id="SM00233">
    <property type="entry name" value="PH"/>
    <property type="match status" value="1"/>
</dbReference>
<name>A0A024GFY7_9STRA</name>
<dbReference type="PANTHER" id="PTHR24347">
    <property type="entry name" value="SERINE/THREONINE-PROTEIN KINASE"/>
    <property type="match status" value="1"/>
</dbReference>
<dbReference type="PROSITE" id="PS00107">
    <property type="entry name" value="PROTEIN_KINASE_ATP"/>
    <property type="match status" value="1"/>
</dbReference>
<gene>
    <name evidence="6" type="ORF">BN9_061330</name>
</gene>
<evidence type="ECO:0000259" key="5">
    <source>
        <dbReference type="PROSITE" id="PS50011"/>
    </source>
</evidence>
<evidence type="ECO:0000259" key="4">
    <source>
        <dbReference type="PROSITE" id="PS50003"/>
    </source>
</evidence>
<evidence type="ECO:0000256" key="3">
    <source>
        <dbReference type="PROSITE-ProRule" id="PRU10141"/>
    </source>
</evidence>
<dbReference type="InParanoid" id="A0A024GFY7"/>
<evidence type="ECO:0000313" key="6">
    <source>
        <dbReference type="EMBL" id="CCI45260.1"/>
    </source>
</evidence>
<dbReference type="GO" id="GO:0005524">
    <property type="term" value="F:ATP binding"/>
    <property type="evidence" value="ECO:0007669"/>
    <property type="project" value="UniProtKB-UniRule"/>
</dbReference>
<dbReference type="Gene3D" id="2.30.29.30">
    <property type="entry name" value="Pleckstrin-homology domain (PH domain)/Phosphotyrosine-binding domain (PTB)"/>
    <property type="match status" value="1"/>
</dbReference>
<accession>A0A024GFY7</accession>
<dbReference type="CDD" id="cd00821">
    <property type="entry name" value="PH"/>
    <property type="match status" value="1"/>
</dbReference>